<sequence length="402" mass="43644">MENRLEARIAAGKAIDRTLHNNHPITGWPLAVLAWLDRNGARGLLADLAVAGPLTRQAAYIVVADADVDAPRRFLDRLGIQANGAEGIGIALRTRHARDLIAATYEAHPRDVPSGLLRALARVQEGASEVPGFDPLDRCESYRQLFDIFVGDRDGRRSNALRYSGKMRSSFICAVNELDPVLVWPEVVRRMGTVEHIERANGLLRLMREIATQTSDQDLVAAMRQSLASGNPLDAFARKVIGRADHLPVPKLPQVEGVRVLSTAEAYRQHGVSMQNCAVTRLPEAVLGLIAILEVTHREEDGSQTIVAVALTPMTSGVWAVSSITGVANARPSGAALRTTLQRLLALGVQIPGPSADFRHRTVLATMLGVIRYDVFDDFIRETGDPYSEALAELEDALGQAA</sequence>
<dbReference type="OrthoDB" id="7977794at2"/>
<evidence type="ECO:0000313" key="1">
    <source>
        <dbReference type="EMBL" id="SFH01985.1"/>
    </source>
</evidence>
<dbReference type="EMBL" id="FOPM01000024">
    <property type="protein sequence ID" value="SFH01985.1"/>
    <property type="molecule type" value="Genomic_DNA"/>
</dbReference>
<reference evidence="2" key="1">
    <citation type="submission" date="2016-10" db="EMBL/GenBank/DDBJ databases">
        <authorList>
            <person name="Varghese N."/>
            <person name="Submissions S."/>
        </authorList>
    </citation>
    <scope>NUCLEOTIDE SEQUENCE [LARGE SCALE GENOMIC DNA]</scope>
    <source>
        <strain evidence="2">Gh-105</strain>
    </source>
</reference>
<gene>
    <name evidence="1" type="ORF">SAMN05192565_12452</name>
</gene>
<keyword evidence="2" id="KW-1185">Reference proteome</keyword>
<name>A0A1I2WL05_9HYPH</name>
<dbReference type="RefSeq" id="WP_091974380.1">
    <property type="nucleotide sequence ID" value="NZ_FOPM01000024.1"/>
</dbReference>
<dbReference type="STRING" id="582675.SAMN05192565_12452"/>
<proteinExistence type="predicted"/>
<accession>A0A1I2WL05</accession>
<organism evidence="1 2">
    <name type="scientific">Methylobacterium gossipiicola</name>
    <dbReference type="NCBI Taxonomy" id="582675"/>
    <lineage>
        <taxon>Bacteria</taxon>
        <taxon>Pseudomonadati</taxon>
        <taxon>Pseudomonadota</taxon>
        <taxon>Alphaproteobacteria</taxon>
        <taxon>Hyphomicrobiales</taxon>
        <taxon>Methylobacteriaceae</taxon>
        <taxon>Methylobacterium</taxon>
    </lineage>
</organism>
<dbReference type="Proteomes" id="UP000199229">
    <property type="component" value="Unassembled WGS sequence"/>
</dbReference>
<dbReference type="AlphaFoldDB" id="A0A1I2WL05"/>
<evidence type="ECO:0000313" key="2">
    <source>
        <dbReference type="Proteomes" id="UP000199229"/>
    </source>
</evidence>
<protein>
    <submittedName>
        <fullName evidence="1">Uncharacterized protein</fullName>
    </submittedName>
</protein>